<dbReference type="InterPro" id="IPR017441">
    <property type="entry name" value="Protein_kinase_ATP_BS"/>
</dbReference>
<dbReference type="GO" id="GO:0051301">
    <property type="term" value="P:cell division"/>
    <property type="evidence" value="ECO:0007669"/>
    <property type="project" value="UniProtKB-KW"/>
</dbReference>
<dbReference type="PANTHER" id="PTHR14052:SF0">
    <property type="entry name" value="ORIGIN RECOGNITION COMPLEX SUBUNIT 2"/>
    <property type="match status" value="1"/>
</dbReference>
<dbReference type="GO" id="GO:0005524">
    <property type="term" value="F:ATP binding"/>
    <property type="evidence" value="ECO:0007669"/>
    <property type="project" value="UniProtKB-UniRule"/>
</dbReference>
<evidence type="ECO:0000256" key="14">
    <source>
        <dbReference type="ARBA" id="ARBA00022777"/>
    </source>
</evidence>
<feature type="region of interest" description="Disordered" evidence="21">
    <location>
        <begin position="1"/>
        <end position="30"/>
    </location>
</feature>
<keyword evidence="24" id="KW-1185">Reference proteome</keyword>
<accession>A0A2T7PQJ9</accession>
<dbReference type="InterPro" id="IPR008271">
    <property type="entry name" value="Ser/Thr_kinase_AS"/>
</dbReference>
<comment type="catalytic activity">
    <reaction evidence="18">
        <text>L-threonyl-[protein] + ATP = O-phospho-L-threonyl-[protein] + ADP + H(+)</text>
        <dbReference type="Rhea" id="RHEA:46608"/>
        <dbReference type="Rhea" id="RHEA-COMP:11060"/>
        <dbReference type="Rhea" id="RHEA-COMP:11605"/>
        <dbReference type="ChEBI" id="CHEBI:15378"/>
        <dbReference type="ChEBI" id="CHEBI:30013"/>
        <dbReference type="ChEBI" id="CHEBI:30616"/>
        <dbReference type="ChEBI" id="CHEBI:61977"/>
        <dbReference type="ChEBI" id="CHEBI:456216"/>
        <dbReference type="EC" id="2.7.11.22"/>
    </reaction>
</comment>
<dbReference type="STRING" id="400727.A0A2T7PQJ9"/>
<evidence type="ECO:0000256" key="21">
    <source>
        <dbReference type="SAM" id="MobiDB-lite"/>
    </source>
</evidence>
<evidence type="ECO:0000256" key="3">
    <source>
        <dbReference type="ARBA" id="ARBA00006485"/>
    </source>
</evidence>
<evidence type="ECO:0000259" key="22">
    <source>
        <dbReference type="PROSITE" id="PS50011"/>
    </source>
</evidence>
<dbReference type="EC" id="2.7.11.22" evidence="5"/>
<sequence length="790" mass="90002">MKTAISPRGRDGHSDASSQRMNRRRESSEKNYEEVAIIGNGAYGTVFKARDLRNEGQFVAMKRIRICNTEEGMPMTAIREIALLKQLEKYEHPNIVKLLDVGHTNVTDKEIRVYLVFEYIDQDLAAYLQKCPSPGLGPDRIRDLMLQLVNGVDFLHSNRIIHRDLKPQNILISCQGQLKLADFGLARIYSFQMALTTVVVTLWYRAPEVLLQAKYAMSVDLWSCGCIFAELFNRRVLFKGNSEFDQLKKIFEVQGLPAESDWPEGVSIQRSAFGSQVPQPLEGLIPEMDQMARDLMERMLTFCPDRRISARDALNHRYFRDDLDSIRTSSSLSTSENDSFDTDGRSDTPILDEYIEMKFGHYFMCTGSVDDENVTGQDVFSFRTSKKSGQMVLKASESGTSICESTIDTCGARKLNKASSKMVKKESLSLRRESKTAKRHCKPQTTTPYRLRKRHTVDESSDEDSVGETSEESAGETSEEESSSANEQKDTQSGRKKNDLTTNAEEYFDIHAAGVVTSDRTLSRLNLPQMDIQELRGMLQQQWLQHLAVWPGVKTQSAGTLQERILNGITEDVLEKSGSFRSPLDQVEFIKTQFETEDQHDFYLVIHNIDGAMLRSEKTQNILSLLAQVRGIHLIASVDHINAPLIWDQIKCSRFRWLWQDVTTYSQYLSETSYENSLLAQQSGALALRSLTHVMQSLTPNARKIFQLLARYHLENASDAAYLGMSFQDLYLRCRESFLVNSDQTLRAQLVEFRDHKLIRAKKNYDGVEYLIIPLETSALREFLEQEDGS</sequence>
<dbReference type="CDD" id="cd07838">
    <property type="entry name" value="STKc_CDK4_6_like"/>
    <property type="match status" value="1"/>
</dbReference>
<dbReference type="InterPro" id="IPR011009">
    <property type="entry name" value="Kinase-like_dom_sf"/>
</dbReference>
<dbReference type="Gene3D" id="1.10.510.10">
    <property type="entry name" value="Transferase(Phosphotransferase) domain 1"/>
    <property type="match status" value="1"/>
</dbReference>
<feature type="domain" description="Protein kinase" evidence="22">
    <location>
        <begin position="32"/>
        <end position="319"/>
    </location>
</feature>
<dbReference type="PROSITE" id="PS00107">
    <property type="entry name" value="PROTEIN_KINASE_ATP"/>
    <property type="match status" value="1"/>
</dbReference>
<evidence type="ECO:0000256" key="2">
    <source>
        <dbReference type="ARBA" id="ARBA00004496"/>
    </source>
</evidence>
<evidence type="ECO:0000313" key="24">
    <source>
        <dbReference type="Proteomes" id="UP000245119"/>
    </source>
</evidence>
<keyword evidence="14" id="KW-0418">Kinase</keyword>
<dbReference type="InterPro" id="IPR056772">
    <property type="entry name" value="RecA-like_ORC2"/>
</dbReference>
<keyword evidence="13 20" id="KW-0547">Nucleotide-binding</keyword>
<dbReference type="PANTHER" id="PTHR14052">
    <property type="entry name" value="ORIGIN RECOGNITION COMPLEX SUBUNIT 2"/>
    <property type="match status" value="1"/>
</dbReference>
<keyword evidence="10" id="KW-0132">Cell division</keyword>
<evidence type="ECO:0000256" key="6">
    <source>
        <dbReference type="ARBA" id="ARBA00019080"/>
    </source>
</evidence>
<comment type="subcellular location">
    <subcellularLocation>
        <location evidence="2">Cytoplasm</location>
    </subcellularLocation>
    <subcellularLocation>
        <location evidence="1">Nucleus</location>
    </subcellularLocation>
</comment>
<reference evidence="23 24" key="1">
    <citation type="submission" date="2018-04" db="EMBL/GenBank/DDBJ databases">
        <title>The genome of golden apple snail Pomacea canaliculata provides insight into stress tolerance and invasive adaptation.</title>
        <authorList>
            <person name="Liu C."/>
            <person name="Liu B."/>
            <person name="Ren Y."/>
            <person name="Zhang Y."/>
            <person name="Wang H."/>
            <person name="Li S."/>
            <person name="Jiang F."/>
            <person name="Yin L."/>
            <person name="Zhang G."/>
            <person name="Qian W."/>
            <person name="Fan W."/>
        </authorList>
    </citation>
    <scope>NUCLEOTIDE SEQUENCE [LARGE SCALE GENOMIC DNA]</scope>
    <source>
        <strain evidence="23">SZHN2017</strain>
        <tissue evidence="23">Muscle</tissue>
    </source>
</reference>
<comment type="caution">
    <text evidence="23">The sequence shown here is derived from an EMBL/GenBank/DDBJ whole genome shotgun (WGS) entry which is preliminary data.</text>
</comment>
<dbReference type="FunFam" id="3.30.200.20:FF:000124">
    <property type="entry name" value="Cyclin-dependent kinase 4"/>
    <property type="match status" value="1"/>
</dbReference>
<organism evidence="23 24">
    <name type="scientific">Pomacea canaliculata</name>
    <name type="common">Golden apple snail</name>
    <dbReference type="NCBI Taxonomy" id="400727"/>
    <lineage>
        <taxon>Eukaryota</taxon>
        <taxon>Metazoa</taxon>
        <taxon>Spiralia</taxon>
        <taxon>Lophotrochozoa</taxon>
        <taxon>Mollusca</taxon>
        <taxon>Gastropoda</taxon>
        <taxon>Caenogastropoda</taxon>
        <taxon>Architaenioglossa</taxon>
        <taxon>Ampullarioidea</taxon>
        <taxon>Ampullariidae</taxon>
        <taxon>Pomacea</taxon>
    </lineage>
</organism>
<name>A0A2T7PQJ9_POMCA</name>
<dbReference type="GO" id="GO:0005737">
    <property type="term" value="C:cytoplasm"/>
    <property type="evidence" value="ECO:0007669"/>
    <property type="project" value="UniProtKB-SubCell"/>
</dbReference>
<dbReference type="AlphaFoldDB" id="A0A2T7PQJ9"/>
<evidence type="ECO:0000256" key="10">
    <source>
        <dbReference type="ARBA" id="ARBA00022618"/>
    </source>
</evidence>
<keyword evidence="16" id="KW-0539">Nucleus</keyword>
<evidence type="ECO:0000256" key="17">
    <source>
        <dbReference type="ARBA" id="ARBA00023306"/>
    </source>
</evidence>
<evidence type="ECO:0000256" key="16">
    <source>
        <dbReference type="ARBA" id="ARBA00023242"/>
    </source>
</evidence>
<evidence type="ECO:0000256" key="9">
    <source>
        <dbReference type="ARBA" id="ARBA00022553"/>
    </source>
</evidence>
<keyword evidence="15 20" id="KW-0067">ATP-binding</keyword>
<protein>
    <recommendedName>
        <fullName evidence="6">Origin recognition complex subunit 2</fullName>
        <ecNumber evidence="5">2.7.11.22</ecNumber>
    </recommendedName>
</protein>
<dbReference type="GO" id="GO:0006260">
    <property type="term" value="P:DNA replication"/>
    <property type="evidence" value="ECO:0007669"/>
    <property type="project" value="UniProtKB-KW"/>
</dbReference>
<evidence type="ECO:0000256" key="15">
    <source>
        <dbReference type="ARBA" id="ARBA00022840"/>
    </source>
</evidence>
<dbReference type="InterPro" id="IPR056773">
    <property type="entry name" value="WHD_ORC2"/>
</dbReference>
<dbReference type="GO" id="GO:0004693">
    <property type="term" value="F:cyclin-dependent protein serine/threonine kinase activity"/>
    <property type="evidence" value="ECO:0007669"/>
    <property type="project" value="UniProtKB-EC"/>
</dbReference>
<evidence type="ECO:0000256" key="4">
    <source>
        <dbReference type="ARBA" id="ARBA00007421"/>
    </source>
</evidence>
<feature type="region of interest" description="Disordered" evidence="21">
    <location>
        <begin position="421"/>
        <end position="500"/>
    </location>
</feature>
<comment type="catalytic activity">
    <reaction evidence="19">
        <text>L-seryl-[protein] + ATP = O-phospho-L-seryl-[protein] + ADP + H(+)</text>
        <dbReference type="Rhea" id="RHEA:17989"/>
        <dbReference type="Rhea" id="RHEA-COMP:9863"/>
        <dbReference type="Rhea" id="RHEA-COMP:11604"/>
        <dbReference type="ChEBI" id="CHEBI:15378"/>
        <dbReference type="ChEBI" id="CHEBI:29999"/>
        <dbReference type="ChEBI" id="CHEBI:30616"/>
        <dbReference type="ChEBI" id="CHEBI:83421"/>
        <dbReference type="ChEBI" id="CHEBI:456216"/>
        <dbReference type="EC" id="2.7.11.22"/>
    </reaction>
</comment>
<evidence type="ECO:0000256" key="8">
    <source>
        <dbReference type="ARBA" id="ARBA00022527"/>
    </source>
</evidence>
<feature type="compositionally biased region" description="Basic and acidic residues" evidence="21">
    <location>
        <begin position="423"/>
        <end position="436"/>
    </location>
</feature>
<keyword evidence="8" id="KW-0723">Serine/threonine-protein kinase</keyword>
<dbReference type="Pfam" id="PF04084">
    <property type="entry name" value="RecA-like_ORC2"/>
    <property type="match status" value="1"/>
</dbReference>
<gene>
    <name evidence="23" type="ORF">C0Q70_02648</name>
</gene>
<evidence type="ECO:0000256" key="13">
    <source>
        <dbReference type="ARBA" id="ARBA00022741"/>
    </source>
</evidence>
<evidence type="ECO:0000256" key="5">
    <source>
        <dbReference type="ARBA" id="ARBA00012425"/>
    </source>
</evidence>
<dbReference type="Pfam" id="PF24882">
    <property type="entry name" value="WHD_ORC2"/>
    <property type="match status" value="1"/>
</dbReference>
<evidence type="ECO:0000256" key="18">
    <source>
        <dbReference type="ARBA" id="ARBA00047811"/>
    </source>
</evidence>
<evidence type="ECO:0000256" key="7">
    <source>
        <dbReference type="ARBA" id="ARBA00022490"/>
    </source>
</evidence>
<evidence type="ECO:0000256" key="12">
    <source>
        <dbReference type="ARBA" id="ARBA00022705"/>
    </source>
</evidence>
<dbReference type="FunFam" id="1.10.510.10:FF:000205">
    <property type="entry name" value="Cyclin-dependent kinase 6"/>
    <property type="match status" value="1"/>
</dbReference>
<keyword evidence="11" id="KW-0808">Transferase</keyword>
<evidence type="ECO:0000313" key="23">
    <source>
        <dbReference type="EMBL" id="PVD35685.1"/>
    </source>
</evidence>
<dbReference type="GO" id="GO:0005664">
    <property type="term" value="C:nuclear origin of replication recognition complex"/>
    <property type="evidence" value="ECO:0007669"/>
    <property type="project" value="TreeGrafter"/>
</dbReference>
<feature type="compositionally biased region" description="Basic and acidic residues" evidence="21">
    <location>
        <begin position="487"/>
        <end position="499"/>
    </location>
</feature>
<dbReference type="PROSITE" id="PS50011">
    <property type="entry name" value="PROTEIN_KINASE_DOM"/>
    <property type="match status" value="1"/>
</dbReference>
<evidence type="ECO:0000256" key="20">
    <source>
        <dbReference type="PROSITE-ProRule" id="PRU10141"/>
    </source>
</evidence>
<keyword evidence="12" id="KW-0235">DNA replication</keyword>
<dbReference type="GO" id="GO:0003688">
    <property type="term" value="F:DNA replication origin binding"/>
    <property type="evidence" value="ECO:0007669"/>
    <property type="project" value="TreeGrafter"/>
</dbReference>
<dbReference type="InterPro" id="IPR000719">
    <property type="entry name" value="Prot_kinase_dom"/>
</dbReference>
<evidence type="ECO:0000256" key="11">
    <source>
        <dbReference type="ARBA" id="ARBA00022679"/>
    </source>
</evidence>
<keyword evidence="7" id="KW-0963">Cytoplasm</keyword>
<dbReference type="PROSITE" id="PS00108">
    <property type="entry name" value="PROTEIN_KINASE_ST"/>
    <property type="match status" value="1"/>
</dbReference>
<evidence type="ECO:0000256" key="1">
    <source>
        <dbReference type="ARBA" id="ARBA00004123"/>
    </source>
</evidence>
<dbReference type="InterPro" id="IPR007220">
    <property type="entry name" value="ORC2"/>
</dbReference>
<dbReference type="Proteomes" id="UP000245119">
    <property type="component" value="Linkage Group LG2"/>
</dbReference>
<dbReference type="EMBL" id="PZQS01000002">
    <property type="protein sequence ID" value="PVD35685.1"/>
    <property type="molecule type" value="Genomic_DNA"/>
</dbReference>
<proteinExistence type="inferred from homology"/>
<dbReference type="SMART" id="SM00220">
    <property type="entry name" value="S_TKc"/>
    <property type="match status" value="1"/>
</dbReference>
<comment type="similarity">
    <text evidence="3">Belongs to the protein kinase superfamily. CMGC Ser/Thr protein kinase family. CDC2/CDKX subfamily.</text>
</comment>
<dbReference type="OrthoDB" id="1732493at2759"/>
<dbReference type="Pfam" id="PF00069">
    <property type="entry name" value="Pkinase"/>
    <property type="match status" value="1"/>
</dbReference>
<dbReference type="Gene3D" id="3.30.200.20">
    <property type="entry name" value="Phosphorylase Kinase, domain 1"/>
    <property type="match status" value="1"/>
</dbReference>
<feature type="binding site" evidence="20">
    <location>
        <position position="62"/>
    </location>
    <ligand>
        <name>ATP</name>
        <dbReference type="ChEBI" id="CHEBI:30616"/>
    </ligand>
</feature>
<dbReference type="SUPFAM" id="SSF56112">
    <property type="entry name" value="Protein kinase-like (PK-like)"/>
    <property type="match status" value="1"/>
</dbReference>
<evidence type="ECO:0000256" key="19">
    <source>
        <dbReference type="ARBA" id="ARBA00048367"/>
    </source>
</evidence>
<feature type="compositionally biased region" description="Acidic residues" evidence="21">
    <location>
        <begin position="459"/>
        <end position="482"/>
    </location>
</feature>
<keyword evidence="17" id="KW-0131">Cell cycle</keyword>
<keyword evidence="9" id="KW-0597">Phosphoprotein</keyword>
<comment type="similarity">
    <text evidence="4">Belongs to the ORC2 family.</text>
</comment>